<dbReference type="InParanoid" id="A0A2Y9LU54"/>
<protein>
    <submittedName>
        <fullName evidence="12">Calcium homeostasis modulator protein 6 isoform X1</fullName>
    </submittedName>
</protein>
<dbReference type="GO" id="GO:0022832">
    <property type="term" value="F:voltage-gated channel activity"/>
    <property type="evidence" value="ECO:0007669"/>
    <property type="project" value="Ensembl"/>
</dbReference>
<evidence type="ECO:0000256" key="8">
    <source>
        <dbReference type="ARBA" id="ARBA00023303"/>
    </source>
</evidence>
<feature type="region of interest" description="Disordered" evidence="9">
    <location>
        <begin position="39"/>
        <end position="70"/>
    </location>
</feature>
<dbReference type="Proteomes" id="UP000248483">
    <property type="component" value="Unplaced"/>
</dbReference>
<dbReference type="RefSeq" id="XP_022410617.1">
    <property type="nucleotide sequence ID" value="XM_022554909.1"/>
</dbReference>
<dbReference type="GO" id="GO:0001772">
    <property type="term" value="C:immunological synapse"/>
    <property type="evidence" value="ECO:0007669"/>
    <property type="project" value="Ensembl"/>
</dbReference>
<evidence type="ECO:0000313" key="12">
    <source>
        <dbReference type="RefSeq" id="XP_022410617.1"/>
    </source>
</evidence>
<keyword evidence="5 10" id="KW-1133">Transmembrane helix</keyword>
<evidence type="ECO:0000256" key="6">
    <source>
        <dbReference type="ARBA" id="ARBA00023065"/>
    </source>
</evidence>
<keyword evidence="3" id="KW-0813">Transport</keyword>
<dbReference type="GO" id="GO:1904669">
    <property type="term" value="P:ATP export"/>
    <property type="evidence" value="ECO:0007669"/>
    <property type="project" value="Ensembl"/>
</dbReference>
<dbReference type="GeneID" id="111164895"/>
<dbReference type="FunCoup" id="A0A2Y9LU54">
    <property type="interactions" value="153"/>
</dbReference>
<sequence>MVCVFESAAPSLVEIRKRKLRKPREDLFLFWKARLSRAEKTPDPRPSPNHSRSWAAKRQKHTGTSTAPWGRRPMEKFRAVLDLHLKHRNALGYVLVSLLTVGGERIFSTAVFQCPCSAAWNLPYGLVFLLVPALALFLLGYVLSARTWRLLTGCCAPGARTDCGASLRGALVCAQLNAVAAVAPLTWVAVALLGGSFYECAASGSAFVARRLCFGRSPGCAAQLPLVTCHQVQAPDVQDLQKELKAQSQVLGWVLIAVVIIVLLIFTSITRCLSPVSFLQLKFWKIYLEQEQQILKSQATEHAAELAKENIKCFFECSHPKEYNTPSIKDWQQISSLYTFNPKEQYYSILHKYVNRKEKNQSIRSSKEDTVVPVLGFVDSSDMNSTPDI</sequence>
<evidence type="ECO:0000256" key="5">
    <source>
        <dbReference type="ARBA" id="ARBA00022989"/>
    </source>
</evidence>
<keyword evidence="8" id="KW-0407">Ion channel</keyword>
<evidence type="ECO:0000256" key="2">
    <source>
        <dbReference type="ARBA" id="ARBA00008497"/>
    </source>
</evidence>
<dbReference type="KEGG" id="dle:111164895"/>
<comment type="subcellular location">
    <subcellularLocation>
        <location evidence="1">Membrane</location>
        <topology evidence="1">Multi-pass membrane protein</topology>
    </subcellularLocation>
</comment>
<evidence type="ECO:0000256" key="3">
    <source>
        <dbReference type="ARBA" id="ARBA00022448"/>
    </source>
</evidence>
<dbReference type="PANTHER" id="PTHR32261:SF4">
    <property type="entry name" value="CALCIUM HOMEOSTASIS MODULATOR PROTEIN 6"/>
    <property type="match status" value="1"/>
</dbReference>
<proteinExistence type="inferred from homology"/>
<evidence type="ECO:0000256" key="10">
    <source>
        <dbReference type="SAM" id="Phobius"/>
    </source>
</evidence>
<dbReference type="PANTHER" id="PTHR32261">
    <property type="entry name" value="CALCIUM HOMEOSTASIS MODULATOR PROTEIN"/>
    <property type="match status" value="1"/>
</dbReference>
<keyword evidence="4 10" id="KW-0812">Transmembrane</keyword>
<keyword evidence="11" id="KW-1185">Reference proteome</keyword>
<feature type="transmembrane region" description="Helical" evidence="10">
    <location>
        <begin position="90"/>
        <end position="112"/>
    </location>
</feature>
<dbReference type="Pfam" id="PF14798">
    <property type="entry name" value="Ca_hom_mod"/>
    <property type="match status" value="1"/>
</dbReference>
<feature type="transmembrane region" description="Helical" evidence="10">
    <location>
        <begin position="124"/>
        <end position="143"/>
    </location>
</feature>
<evidence type="ECO:0000256" key="1">
    <source>
        <dbReference type="ARBA" id="ARBA00004141"/>
    </source>
</evidence>
<keyword evidence="6" id="KW-0406">Ion transport</keyword>
<evidence type="ECO:0000313" key="11">
    <source>
        <dbReference type="Proteomes" id="UP000248483"/>
    </source>
</evidence>
<dbReference type="STRING" id="9749.A0A2Y9LU54"/>
<dbReference type="AlphaFoldDB" id="A0A2Y9LU54"/>
<gene>
    <name evidence="12" type="primary">LOC111164895</name>
</gene>
<dbReference type="GO" id="GO:0002727">
    <property type="term" value="P:regulation of natural killer cell cytokine production"/>
    <property type="evidence" value="ECO:0007669"/>
    <property type="project" value="Ensembl"/>
</dbReference>
<reference evidence="12" key="1">
    <citation type="submission" date="2025-08" db="UniProtKB">
        <authorList>
            <consortium name="RefSeq"/>
        </authorList>
    </citation>
    <scope>IDENTIFICATION</scope>
    <source>
        <tissue evidence="12">Blood</tissue>
    </source>
</reference>
<dbReference type="GO" id="GO:0005261">
    <property type="term" value="F:monoatomic cation channel activity"/>
    <property type="evidence" value="ECO:0007669"/>
    <property type="project" value="TreeGrafter"/>
</dbReference>
<name>A0A2Y9LU54_DELLE</name>
<evidence type="ECO:0000256" key="4">
    <source>
        <dbReference type="ARBA" id="ARBA00022692"/>
    </source>
</evidence>
<organism evidence="11 12">
    <name type="scientific">Delphinapterus leucas</name>
    <name type="common">Beluga whale</name>
    <dbReference type="NCBI Taxonomy" id="9749"/>
    <lineage>
        <taxon>Eukaryota</taxon>
        <taxon>Metazoa</taxon>
        <taxon>Chordata</taxon>
        <taxon>Craniata</taxon>
        <taxon>Vertebrata</taxon>
        <taxon>Euteleostomi</taxon>
        <taxon>Mammalia</taxon>
        <taxon>Eutheria</taxon>
        <taxon>Laurasiatheria</taxon>
        <taxon>Artiodactyla</taxon>
        <taxon>Whippomorpha</taxon>
        <taxon>Cetacea</taxon>
        <taxon>Odontoceti</taxon>
        <taxon>Monodontidae</taxon>
        <taxon>Delphinapterus</taxon>
    </lineage>
</organism>
<evidence type="ECO:0000256" key="7">
    <source>
        <dbReference type="ARBA" id="ARBA00023136"/>
    </source>
</evidence>
<keyword evidence="7 10" id="KW-0472">Membrane</keyword>
<comment type="similarity">
    <text evidence="2">Belongs to the CALHM family.</text>
</comment>
<dbReference type="InterPro" id="IPR029569">
    <property type="entry name" value="CALHM"/>
</dbReference>
<evidence type="ECO:0000256" key="9">
    <source>
        <dbReference type="SAM" id="MobiDB-lite"/>
    </source>
</evidence>
<accession>A0A2Y9LU54</accession>
<feature type="transmembrane region" description="Helical" evidence="10">
    <location>
        <begin position="250"/>
        <end position="269"/>
    </location>
</feature>